<keyword evidence="1" id="KW-0175">Coiled coil</keyword>
<evidence type="ECO:0000313" key="3">
    <source>
        <dbReference type="EMBL" id="KAK8096295.1"/>
    </source>
</evidence>
<feature type="non-terminal residue" evidence="3">
    <location>
        <position position="1"/>
    </location>
</feature>
<sequence>GPGDGVQDQQDLQTSRAKLQEAEEAATAGQAQLDKAKSANVTETRRLAKTSKDLANRSDHHHKREQKQERNVRDANISFEKDKAALTEHRFTHAQHQKSHTLAIEKTDLGSERLNLQVLQTALGIAKQEPDTLVKGATALRIDLEVARVKFLGTVETMQANLKTAESKLVTQRKDLEELYARSSE</sequence>
<feature type="compositionally biased region" description="Basic and acidic residues" evidence="2">
    <location>
        <begin position="66"/>
        <end position="76"/>
    </location>
</feature>
<evidence type="ECO:0000313" key="4">
    <source>
        <dbReference type="Proteomes" id="UP001392437"/>
    </source>
</evidence>
<reference evidence="3 4" key="1">
    <citation type="submission" date="2023-01" db="EMBL/GenBank/DDBJ databases">
        <title>Analysis of 21 Apiospora genomes using comparative genomics revels a genus with tremendous synthesis potential of carbohydrate active enzymes and secondary metabolites.</title>
        <authorList>
            <person name="Sorensen T."/>
        </authorList>
    </citation>
    <scope>NUCLEOTIDE SEQUENCE [LARGE SCALE GENOMIC DNA]</scope>
    <source>
        <strain evidence="3 4">CBS 117206</strain>
    </source>
</reference>
<feature type="compositionally biased region" description="Basic and acidic residues" evidence="2">
    <location>
        <begin position="43"/>
        <end position="58"/>
    </location>
</feature>
<name>A0AAW0QHW7_9PEZI</name>
<dbReference type="AlphaFoldDB" id="A0AAW0QHW7"/>
<dbReference type="Proteomes" id="UP001392437">
    <property type="component" value="Unassembled WGS sequence"/>
</dbReference>
<dbReference type="EMBL" id="JAQQWP010000011">
    <property type="protein sequence ID" value="KAK8096295.1"/>
    <property type="molecule type" value="Genomic_DNA"/>
</dbReference>
<organism evidence="3 4">
    <name type="scientific">Apiospora kogelbergensis</name>
    <dbReference type="NCBI Taxonomy" id="1337665"/>
    <lineage>
        <taxon>Eukaryota</taxon>
        <taxon>Fungi</taxon>
        <taxon>Dikarya</taxon>
        <taxon>Ascomycota</taxon>
        <taxon>Pezizomycotina</taxon>
        <taxon>Sordariomycetes</taxon>
        <taxon>Xylariomycetidae</taxon>
        <taxon>Amphisphaeriales</taxon>
        <taxon>Apiosporaceae</taxon>
        <taxon>Apiospora</taxon>
    </lineage>
</organism>
<feature type="coiled-coil region" evidence="1">
    <location>
        <begin position="155"/>
        <end position="182"/>
    </location>
</feature>
<comment type="caution">
    <text evidence="3">The sequence shown here is derived from an EMBL/GenBank/DDBJ whole genome shotgun (WGS) entry which is preliminary data.</text>
</comment>
<feature type="compositionally biased region" description="Polar residues" evidence="2">
    <location>
        <begin position="7"/>
        <end position="17"/>
    </location>
</feature>
<protein>
    <submittedName>
        <fullName evidence="3">Uncharacterized protein</fullName>
    </submittedName>
</protein>
<feature type="region of interest" description="Disordered" evidence="2">
    <location>
        <begin position="1"/>
        <end position="76"/>
    </location>
</feature>
<evidence type="ECO:0000256" key="1">
    <source>
        <dbReference type="SAM" id="Coils"/>
    </source>
</evidence>
<keyword evidence="4" id="KW-1185">Reference proteome</keyword>
<evidence type="ECO:0000256" key="2">
    <source>
        <dbReference type="SAM" id="MobiDB-lite"/>
    </source>
</evidence>
<gene>
    <name evidence="3" type="ORF">PG999_014317</name>
</gene>
<accession>A0AAW0QHW7</accession>
<proteinExistence type="predicted"/>